<comment type="caution">
    <text evidence="1">The sequence shown here is derived from an EMBL/GenBank/DDBJ whole genome shotgun (WGS) entry which is preliminary data.</text>
</comment>
<protein>
    <recommendedName>
        <fullName evidence="3">Antifreeze protein</fullName>
    </recommendedName>
</protein>
<accession>A0ABW3IZ47</accession>
<organism evidence="1 2">
    <name type="scientific">Tropicimonas aquimaris</name>
    <dbReference type="NCBI Taxonomy" id="914152"/>
    <lineage>
        <taxon>Bacteria</taxon>
        <taxon>Pseudomonadati</taxon>
        <taxon>Pseudomonadota</taxon>
        <taxon>Alphaproteobacteria</taxon>
        <taxon>Rhodobacterales</taxon>
        <taxon>Roseobacteraceae</taxon>
        <taxon>Tropicimonas</taxon>
    </lineage>
</organism>
<proteinExistence type="predicted"/>
<evidence type="ECO:0000313" key="2">
    <source>
        <dbReference type="Proteomes" id="UP001597108"/>
    </source>
</evidence>
<sequence>MFGFQTVLQNGRNWQDAATAYGQMWLSAGEVIWLRSVQMMTGTMTQAEIARMFIEKPVAFAQAAQEAGLAVSLGKDPATVARLAVSPLSIQASTNARRLRS</sequence>
<evidence type="ECO:0000313" key="1">
    <source>
        <dbReference type="EMBL" id="MFD0982791.1"/>
    </source>
</evidence>
<evidence type="ECO:0008006" key="3">
    <source>
        <dbReference type="Google" id="ProtNLM"/>
    </source>
</evidence>
<gene>
    <name evidence="1" type="ORF">ACFQ2S_24455</name>
</gene>
<name>A0ABW3IZ47_9RHOB</name>
<reference evidence="2" key="1">
    <citation type="journal article" date="2019" name="Int. J. Syst. Evol. Microbiol.">
        <title>The Global Catalogue of Microorganisms (GCM) 10K type strain sequencing project: providing services to taxonomists for standard genome sequencing and annotation.</title>
        <authorList>
            <consortium name="The Broad Institute Genomics Platform"/>
            <consortium name="The Broad Institute Genome Sequencing Center for Infectious Disease"/>
            <person name="Wu L."/>
            <person name="Ma J."/>
        </authorList>
    </citation>
    <scope>NUCLEOTIDE SEQUENCE [LARGE SCALE GENOMIC DNA]</scope>
    <source>
        <strain evidence="2">CCUG 60524</strain>
    </source>
</reference>
<keyword evidence="2" id="KW-1185">Reference proteome</keyword>
<dbReference type="Proteomes" id="UP001597108">
    <property type="component" value="Unassembled WGS sequence"/>
</dbReference>
<dbReference type="RefSeq" id="WP_386079268.1">
    <property type="nucleotide sequence ID" value="NZ_JBHTJT010000060.1"/>
</dbReference>
<dbReference type="EMBL" id="JBHTJT010000060">
    <property type="protein sequence ID" value="MFD0982791.1"/>
    <property type="molecule type" value="Genomic_DNA"/>
</dbReference>